<dbReference type="CDD" id="cd00093">
    <property type="entry name" value="HTH_XRE"/>
    <property type="match status" value="1"/>
</dbReference>
<keyword evidence="4" id="KW-1185">Reference proteome</keyword>
<evidence type="ECO:0000259" key="2">
    <source>
        <dbReference type="PROSITE" id="PS50943"/>
    </source>
</evidence>
<protein>
    <submittedName>
        <fullName evidence="3">Helix-turn-helix transcriptional regulator</fullName>
    </submittedName>
</protein>
<dbReference type="PROSITE" id="PS50943">
    <property type="entry name" value="HTH_CROC1"/>
    <property type="match status" value="1"/>
</dbReference>
<feature type="region of interest" description="Disordered" evidence="1">
    <location>
        <begin position="92"/>
        <end position="142"/>
    </location>
</feature>
<dbReference type="Pfam" id="PF13560">
    <property type="entry name" value="HTH_31"/>
    <property type="match status" value="1"/>
</dbReference>
<dbReference type="EMBL" id="CP043494">
    <property type="protein sequence ID" value="WNG42976.1"/>
    <property type="molecule type" value="Genomic_DNA"/>
</dbReference>
<name>A0ABY9WGP4_9BACT</name>
<sequence length="142" mass="15703">MRVDLTCGVDRVVATMPSHVPLEVRKRLAQAIRKTLRSVRLLSELTQAEMSQRIGMSAQAYGRFERGSPSIVPSAPTLRRMYEVLCGSLHDLLGPEGTEAPRPAAKPSSGRSRPRPPASPQRPGSHSRTRQTRRLALRVDVE</sequence>
<dbReference type="SMART" id="SM00530">
    <property type="entry name" value="HTH_XRE"/>
    <property type="match status" value="1"/>
</dbReference>
<organism evidence="3 4">
    <name type="scientific">Archangium minus</name>
    <dbReference type="NCBI Taxonomy" id="83450"/>
    <lineage>
        <taxon>Bacteria</taxon>
        <taxon>Pseudomonadati</taxon>
        <taxon>Myxococcota</taxon>
        <taxon>Myxococcia</taxon>
        <taxon>Myxococcales</taxon>
        <taxon>Cystobacterineae</taxon>
        <taxon>Archangiaceae</taxon>
        <taxon>Archangium</taxon>
    </lineage>
</organism>
<evidence type="ECO:0000313" key="4">
    <source>
        <dbReference type="Proteomes" id="UP001611383"/>
    </source>
</evidence>
<dbReference type="Gene3D" id="1.10.260.40">
    <property type="entry name" value="lambda repressor-like DNA-binding domains"/>
    <property type="match status" value="1"/>
</dbReference>
<dbReference type="InterPro" id="IPR001387">
    <property type="entry name" value="Cro/C1-type_HTH"/>
</dbReference>
<evidence type="ECO:0000256" key="1">
    <source>
        <dbReference type="SAM" id="MobiDB-lite"/>
    </source>
</evidence>
<feature type="domain" description="HTH cro/C1-type" evidence="2">
    <location>
        <begin position="36"/>
        <end position="92"/>
    </location>
</feature>
<feature type="compositionally biased region" description="Low complexity" evidence="1">
    <location>
        <begin position="100"/>
        <end position="111"/>
    </location>
</feature>
<evidence type="ECO:0000313" key="3">
    <source>
        <dbReference type="EMBL" id="WNG42976.1"/>
    </source>
</evidence>
<feature type="compositionally biased region" description="Basic residues" evidence="1">
    <location>
        <begin position="125"/>
        <end position="136"/>
    </location>
</feature>
<dbReference type="InterPro" id="IPR010982">
    <property type="entry name" value="Lambda_DNA-bd_dom_sf"/>
</dbReference>
<dbReference type="SUPFAM" id="SSF47413">
    <property type="entry name" value="lambda repressor-like DNA-binding domains"/>
    <property type="match status" value="1"/>
</dbReference>
<gene>
    <name evidence="3" type="ORF">F0U60_01860</name>
</gene>
<dbReference type="Proteomes" id="UP001611383">
    <property type="component" value="Chromosome"/>
</dbReference>
<reference evidence="3 4" key="1">
    <citation type="submission" date="2019-08" db="EMBL/GenBank/DDBJ databases">
        <title>Archangium and Cystobacter genomes.</title>
        <authorList>
            <person name="Chen I.-C.K."/>
            <person name="Wielgoss S."/>
        </authorList>
    </citation>
    <scope>NUCLEOTIDE SEQUENCE [LARGE SCALE GENOMIC DNA]</scope>
    <source>
        <strain evidence="3 4">Cbm 6</strain>
    </source>
</reference>
<proteinExistence type="predicted"/>
<accession>A0ABY9WGP4</accession>